<dbReference type="Proteomes" id="UP000000531">
    <property type="component" value="Chromosome"/>
</dbReference>
<feature type="compositionally biased region" description="Low complexity" evidence="1">
    <location>
        <begin position="71"/>
        <end position="81"/>
    </location>
</feature>
<gene>
    <name evidence="3" type="ordered locus">SERP1482</name>
</gene>
<proteinExistence type="predicted"/>
<keyword evidence="4" id="KW-1185">Reference proteome</keyword>
<organism evidence="3 4">
    <name type="scientific">Staphylococcus epidermidis (strain ATCC 35984 / DSM 28319 / BCRC 17069 / CCUG 31568 / BM 3577 / RP62A)</name>
    <dbReference type="NCBI Taxonomy" id="176279"/>
    <lineage>
        <taxon>Bacteria</taxon>
        <taxon>Bacillati</taxon>
        <taxon>Bacillota</taxon>
        <taxon>Bacilli</taxon>
        <taxon>Bacillales</taxon>
        <taxon>Staphylococcaceae</taxon>
        <taxon>Staphylococcus</taxon>
    </lineage>
</organism>
<dbReference type="STRING" id="176279.SERP1482"/>
<evidence type="ECO:0000256" key="1">
    <source>
        <dbReference type="SAM" id="MobiDB-lite"/>
    </source>
</evidence>
<dbReference type="InterPro" id="IPR026359">
    <property type="entry name" value="SasC/FmtB_aggreg_dom"/>
</dbReference>
<dbReference type="HOGENOM" id="CLU_002135_0_0_9"/>
<dbReference type="SMR" id="Q5HMZ3"/>
<evidence type="ECO:0000256" key="2">
    <source>
        <dbReference type="SAM" id="Phobius"/>
    </source>
</evidence>
<dbReference type="NCBIfam" id="TIGR04263">
    <property type="entry name" value="SasC_Mrp_aggreg"/>
    <property type="match status" value="1"/>
</dbReference>
<evidence type="ECO:0000313" key="4">
    <source>
        <dbReference type="Proteomes" id="UP000000531"/>
    </source>
</evidence>
<keyword evidence="2" id="KW-0472">Membrane</keyword>
<feature type="region of interest" description="Disordered" evidence="1">
    <location>
        <begin position="825"/>
        <end position="847"/>
    </location>
</feature>
<evidence type="ECO:0000313" key="3">
    <source>
        <dbReference type="EMBL" id="AAW54798.1"/>
    </source>
</evidence>
<sequence length="1973" mass="217986">MKENKRKNNLDKNNTRFSIRKYQGYGATSVAIIGFIIISCFSEAKADSDKHEIKSHQQSMTNHLTTLPSDNQENTSNNEFNNRNHDISHLSLNKSIQMDELKKLIKQYKAINLNDKTEESIKLFQSDLVQAESLINNPQSQQHVDAFYHKFLNSAGKLRKKETVSIKHERSESNTYRLGDEVRSQTFSHIRHKRNAVSFRNADQSNLSTDPLKANEINPEIQNGNFSQVSGGPLPTSSKRLTVVTNVDNWHSYSTDPNPEYPMFYTTTAVNYPNFMSNGNAPYGVILGRTTDGWNRNVIDSKVAGIYQDIDVVPGSELNVNFISTSPVFSDGAAGAKLKISNVEQNRVLFDSRLNGMGPYPTGKLSAMVNIPNDINRVRISFLPVSSTGRVSVQRSSREHGFGDNSSYYHGGSVSDVRINSGSYVVSKVTQREYTTRPNSSNDTFARATINLSVENKGHNQSKDTYYEVILPQNSRLISTRGGSGNYNNATNKLSIRLDNLNPGDRRDISYTVDFESSSPKLINLNAHLLYKTNATFRGNDGQRTGDNIVDLQSIALLMNKDVLETELNEIDKFIRDLNEADFTIDSWSALQEKMTEGGNILNEQQNQVALENQASQETINNVTQSLEILKNNLKYKTPSQPIIKSNNQIPNITISPADKADKLTITYQNTDNESASIIGNKLNNQWSLNNNIPGIEIDMQTGLVTIDYKAVYPESVVGANDKTGNSDASAESRITMPRKEATPLSPIVEANEERVNVVIAPNGEATQIAIKYRTPDGQEATLVASKNGSSWTLNKQIDYVNIEENSGKVTIGYQAVQPESEVIATETKGNSDESAESRVTMPRKEATPHSPIVEANEEHVNVTIAPNGEATQIAIKYRTPDGQETTLIASKNGSSWTLNKQIDYVNIEENSGKVTIGYQAVQLESEVIATETKGNSDASAESRITMLRKEATPHSPIVEANEEHVNVTIAPNGEATQIAIKYRTPDGQEATLVASKNESSWTLNKQIDHVNIDENSGKVTIGYQAVQPESEIIATETKGNSDASAESRITMPRKEATPIPPTLEASVQEASVTVTPNENATKVFIKYLDINDEISTIIASKINQQWTLNKDNFGIKINPLTGKVIISYVAVQPESDVIAIESQGNSDLSEESRIIMPTKEEPPEPPILESDSIEAKVNIFPNDEATRIVIMYTSLEGQEATLVASKNESSWTLNKQIDHVNIDENSGKVTIGYQAVQPESEVIATETKGNSDASAESRVTMPRKEATPHSPIVETNEERVNVVIAPNGEATQIAIKYRTPDGQETTLIASKNGSSWTLNKQIDHVNIDENSGKVTIGYQAVQPESEIIATETKGNSDASAESRITMPRKEAIPHSPIVEANEEHVNVTIAPNGETTQIAVKYRTPDGQEATLIASKNESSWTLNKQIDHVNIDENSGKVTIGYQAVQPESEVIATETKGNSDASAESRITMPVKEKTPAPPISIINESNASVEIIPQVNVTQLSLQYIDAKGQQQNLIATLNQNQWTLNKNVSHITVDKNTGKVLINYQAVYPESEVIARESKGNSDSSNVSMVIMPRKTATPKPPIIKVDEMNASLAIIPYKNNTAINIHYIDKKGIKSMVTAIKNNDQWQLDEKIKYVKIDAKTGTVIINYQIVQENSEIIATAINGNSDKSEEVKVLMPIKEFTPLAPLLETNYKKATVSILPQSNATKLDFKYRDKKGDSKIIIVKRFKNIWKANEQISGVTINPEFGQVVINYQAVYPESDILAAQYVGNSDASEWAKVKMPKKELAPHSPSLIYDNRNNKILIAPNSNATEMELSYVDKNNQSLKVKALKINNRWKFDSSVSNISINPNTGKIVLQPQFLLTNSKIIVFAKKGNSDASISVSLRVPAVKKIELEPMFNVPVLVSLNKKRIQFDDCSGVKNCLNKQISKTQLPDTGYSDKASKSNILSVLLLGFGFLSYSRKRKEKQ</sequence>
<feature type="region of interest" description="Disordered" evidence="1">
    <location>
        <begin position="63"/>
        <end position="83"/>
    </location>
</feature>
<protein>
    <submittedName>
        <fullName evidence="3">Cell wall surface anchor family protein</fullName>
    </submittedName>
</protein>
<dbReference type="RefSeq" id="WP_010959210.1">
    <property type="nucleotide sequence ID" value="NC_002976.3"/>
</dbReference>
<feature type="transmembrane region" description="Helical" evidence="2">
    <location>
        <begin position="21"/>
        <end position="38"/>
    </location>
</feature>
<keyword evidence="2" id="KW-1133">Transmembrane helix</keyword>
<dbReference type="eggNOG" id="COG1511">
    <property type="taxonomic scope" value="Bacteria"/>
</dbReference>
<keyword evidence="2" id="KW-0812">Transmembrane</keyword>
<reference evidence="3 4" key="1">
    <citation type="journal article" date="2005" name="J. Bacteriol.">
        <title>Insights on evolution of virulence and resistance from the complete genome analysis of an early methicillin-resistant Staphylococcus aureus strain and a biofilm-producing methicillin-resistant Staphylococcus epidermidis strain.</title>
        <authorList>
            <person name="Gill S.R."/>
            <person name="Fouts D.E."/>
            <person name="Archer G.L."/>
            <person name="Mongodin E.F."/>
            <person name="Deboy R.T."/>
            <person name="Ravel J."/>
            <person name="Paulsen I.T."/>
            <person name="Kolonay J.F."/>
            <person name="Brinkac L."/>
            <person name="Beanan M."/>
            <person name="Dodson R.J."/>
            <person name="Daugherty S.C."/>
            <person name="Madupu R."/>
            <person name="Angiuoli S.V."/>
            <person name="Durkin A.S."/>
            <person name="Haft D.H."/>
            <person name="Vamathevan J."/>
            <person name="Khouri H."/>
            <person name="Utterback T."/>
            <person name="Lee C."/>
            <person name="Dimitrov G."/>
            <person name="Jiang L."/>
            <person name="Qin H."/>
            <person name="Weidman J."/>
            <person name="Tran K."/>
            <person name="Kang K."/>
            <person name="Hance I.R."/>
            <person name="Nelson K.E."/>
            <person name="Fraser C.M."/>
        </authorList>
    </citation>
    <scope>NUCLEOTIDE SEQUENCE [LARGE SCALE GENOMIC DNA]</scope>
    <source>
        <strain evidence="4">ATCC 35984 / RP62A</strain>
    </source>
</reference>
<dbReference type="KEGG" id="ser:SERP1482"/>
<name>Q5HMZ3_STAEQ</name>
<dbReference type="EMBL" id="CP000029">
    <property type="protein sequence ID" value="AAW54798.1"/>
    <property type="molecule type" value="Genomic_DNA"/>
</dbReference>
<accession>Q5HMZ3</accession>
<dbReference type="NCBIfam" id="TIGR01167">
    <property type="entry name" value="LPXTG_anchor"/>
    <property type="match status" value="1"/>
</dbReference>
<feature type="region of interest" description="Disordered" evidence="1">
    <location>
        <begin position="1245"/>
        <end position="1268"/>
    </location>
</feature>